<gene>
    <name evidence="2" type="ORF">A4X13_0g5576</name>
</gene>
<proteinExistence type="predicted"/>
<reference evidence="2" key="1">
    <citation type="submission" date="2016-04" db="EMBL/GenBank/DDBJ databases">
        <authorList>
            <person name="Nguyen H.D."/>
            <person name="Samba Siva P."/>
            <person name="Cullis J."/>
            <person name="Levesque C.A."/>
            <person name="Hambleton S."/>
        </authorList>
    </citation>
    <scope>NUCLEOTIDE SEQUENCE</scope>
    <source>
        <strain evidence="2">DAOMC 236416</strain>
    </source>
</reference>
<evidence type="ECO:0000256" key="1">
    <source>
        <dbReference type="SAM" id="MobiDB-lite"/>
    </source>
</evidence>
<protein>
    <submittedName>
        <fullName evidence="2">Uncharacterized protein</fullName>
    </submittedName>
</protein>
<feature type="compositionally biased region" description="Acidic residues" evidence="1">
    <location>
        <begin position="105"/>
        <end position="133"/>
    </location>
</feature>
<dbReference type="EMBL" id="LWDF02000446">
    <property type="protein sequence ID" value="KAE8246908.1"/>
    <property type="molecule type" value="Genomic_DNA"/>
</dbReference>
<comment type="caution">
    <text evidence="2">The sequence shown here is derived from an EMBL/GenBank/DDBJ whole genome shotgun (WGS) entry which is preliminary data.</text>
</comment>
<organism evidence="2 3">
    <name type="scientific">Tilletia indica</name>
    <dbReference type="NCBI Taxonomy" id="43049"/>
    <lineage>
        <taxon>Eukaryota</taxon>
        <taxon>Fungi</taxon>
        <taxon>Dikarya</taxon>
        <taxon>Basidiomycota</taxon>
        <taxon>Ustilaginomycotina</taxon>
        <taxon>Exobasidiomycetes</taxon>
        <taxon>Tilletiales</taxon>
        <taxon>Tilletiaceae</taxon>
        <taxon>Tilletia</taxon>
    </lineage>
</organism>
<dbReference type="AlphaFoldDB" id="A0A177TNT4"/>
<accession>A0A177TNT4</accession>
<evidence type="ECO:0000313" key="3">
    <source>
        <dbReference type="Proteomes" id="UP000077521"/>
    </source>
</evidence>
<feature type="region of interest" description="Disordered" evidence="1">
    <location>
        <begin position="102"/>
        <end position="136"/>
    </location>
</feature>
<name>A0A177TNT4_9BASI</name>
<sequence>MDSAEFKAALITITSHGIYDGVDLDEFWRYRKAVSAVVLSMTTPLPFNPSSNAAVREAIHTLLEVGVPVSDSQAPAYCLAVRTIFKAHVFVGAVEEGYLLTSTADTDDSDEESVSSMDEEEEEESKEPEEDEVAASTPDFVHHKAQLGFPTHTSVAGSDDIIQPPPVFESPSLLHSGAVTSYPFPAWHQYTASNFPMSAATQMDATILPVAVDLPSPSTYNPFEQGITHTLLDCFSSQDAYSTAASTMSSSSLASPSNWFTDYIHASAPKIAVSDEAAPMSSFGAFADALLPAPHSSAEQSQDDAAGGPGPSSSAEETENEVMNDTSLGRSAAALTDTPPSGKRASPDPSIMADLCLDNQGGVTARRVRIMLRAAANRSKCPKKKKAINKFLRHYHGAGGLDRIMADSSKWINYEIRRVYRDDTGHPETRSPPFRPYFLVIYLQNPDLPYFQEEQPALKWVANEGFAEDMTNDSDTDFDDDDDDEDDA</sequence>
<evidence type="ECO:0000313" key="2">
    <source>
        <dbReference type="EMBL" id="KAE8246908.1"/>
    </source>
</evidence>
<feature type="region of interest" description="Disordered" evidence="1">
    <location>
        <begin position="294"/>
        <end position="351"/>
    </location>
</feature>
<keyword evidence="3" id="KW-1185">Reference proteome</keyword>
<dbReference type="Proteomes" id="UP000077521">
    <property type="component" value="Unassembled WGS sequence"/>
</dbReference>
<feature type="region of interest" description="Disordered" evidence="1">
    <location>
        <begin position="469"/>
        <end position="488"/>
    </location>
</feature>
<reference evidence="2" key="2">
    <citation type="journal article" date="2019" name="IMA Fungus">
        <title>Genome sequencing and comparison of five Tilletia species to identify candidate genes for the detection of regulated species infecting wheat.</title>
        <authorList>
            <person name="Nguyen H.D.T."/>
            <person name="Sultana T."/>
            <person name="Kesanakurti P."/>
            <person name="Hambleton S."/>
        </authorList>
    </citation>
    <scope>NUCLEOTIDE SEQUENCE</scope>
    <source>
        <strain evidence="2">DAOMC 236416</strain>
    </source>
</reference>